<evidence type="ECO:0000313" key="3">
    <source>
        <dbReference type="Proteomes" id="UP000550714"/>
    </source>
</evidence>
<proteinExistence type="predicted"/>
<dbReference type="RefSeq" id="WP_183654574.1">
    <property type="nucleotide sequence ID" value="NZ_JACHWU010000003.1"/>
</dbReference>
<dbReference type="EMBL" id="JACHWU010000003">
    <property type="protein sequence ID" value="MBB3051785.1"/>
    <property type="molecule type" value="Genomic_DNA"/>
</dbReference>
<organism evidence="2 3">
    <name type="scientific">Prauserella isguenensis</name>
    <dbReference type="NCBI Taxonomy" id="1470180"/>
    <lineage>
        <taxon>Bacteria</taxon>
        <taxon>Bacillati</taxon>
        <taxon>Actinomycetota</taxon>
        <taxon>Actinomycetes</taxon>
        <taxon>Pseudonocardiales</taxon>
        <taxon>Pseudonocardiaceae</taxon>
        <taxon>Prauserella</taxon>
    </lineage>
</organism>
<name>A0A839S2A0_9PSEU</name>
<sequence length="193" mass="20720">MTMLPVPIEFTLPDGWRSVPPARAGAPDVEFLAVHPGSSAGFTATIAVTGRVREDGAGLDELADESTRRLAEQAVAVKIGRRERAGDETSGSLTQALGLRVRTGGELTDLAQLRTFLTVAERTGSGRLLVVDVVLTATPAQLAQLIADFHAFVGGIRPDLSRPRRRPAPSRPPWPRLPPHSPPGRPGRHRREP</sequence>
<keyword evidence="3" id="KW-1185">Reference proteome</keyword>
<dbReference type="Gene3D" id="3.40.1000.10">
    <property type="entry name" value="Mog1/PsbP, alpha/beta/alpha sandwich"/>
    <property type="match status" value="1"/>
</dbReference>
<reference evidence="2 3" key="1">
    <citation type="submission" date="2020-08" db="EMBL/GenBank/DDBJ databases">
        <title>Genomic Encyclopedia of Type Strains, Phase III (KMG-III): the genomes of soil and plant-associated and newly described type strains.</title>
        <authorList>
            <person name="Whitman W."/>
        </authorList>
    </citation>
    <scope>NUCLEOTIDE SEQUENCE [LARGE SCALE GENOMIC DNA]</scope>
    <source>
        <strain evidence="2 3">CECT 8577</strain>
    </source>
</reference>
<evidence type="ECO:0008006" key="4">
    <source>
        <dbReference type="Google" id="ProtNLM"/>
    </source>
</evidence>
<evidence type="ECO:0000313" key="2">
    <source>
        <dbReference type="EMBL" id="MBB3051785.1"/>
    </source>
</evidence>
<feature type="region of interest" description="Disordered" evidence="1">
    <location>
        <begin position="157"/>
        <end position="193"/>
    </location>
</feature>
<evidence type="ECO:0000256" key="1">
    <source>
        <dbReference type="SAM" id="MobiDB-lite"/>
    </source>
</evidence>
<accession>A0A839S2A0</accession>
<dbReference type="Proteomes" id="UP000550714">
    <property type="component" value="Unassembled WGS sequence"/>
</dbReference>
<protein>
    <recommendedName>
        <fullName evidence="4">DUF1795 domain-containing protein</fullName>
    </recommendedName>
</protein>
<feature type="compositionally biased region" description="Pro residues" evidence="1">
    <location>
        <begin position="169"/>
        <end position="185"/>
    </location>
</feature>
<comment type="caution">
    <text evidence="2">The sequence shown here is derived from an EMBL/GenBank/DDBJ whole genome shotgun (WGS) entry which is preliminary data.</text>
</comment>
<dbReference type="AlphaFoldDB" id="A0A839S2A0"/>
<gene>
    <name evidence="2" type="ORF">FHS23_002814</name>
</gene>